<dbReference type="OrthoDB" id="9909019at2759"/>
<evidence type="ECO:0000256" key="1">
    <source>
        <dbReference type="SAM" id="Phobius"/>
    </source>
</evidence>
<reference evidence="2" key="1">
    <citation type="journal article" date="2021" name="Nat. Commun.">
        <title>Genetic determinants of endophytism in the Arabidopsis root mycobiome.</title>
        <authorList>
            <person name="Mesny F."/>
            <person name="Miyauchi S."/>
            <person name="Thiergart T."/>
            <person name="Pickel B."/>
            <person name="Atanasova L."/>
            <person name="Karlsson M."/>
            <person name="Huettel B."/>
            <person name="Barry K.W."/>
            <person name="Haridas S."/>
            <person name="Chen C."/>
            <person name="Bauer D."/>
            <person name="Andreopoulos W."/>
            <person name="Pangilinan J."/>
            <person name="LaButti K."/>
            <person name="Riley R."/>
            <person name="Lipzen A."/>
            <person name="Clum A."/>
            <person name="Drula E."/>
            <person name="Henrissat B."/>
            <person name="Kohler A."/>
            <person name="Grigoriev I.V."/>
            <person name="Martin F.M."/>
            <person name="Hacquard S."/>
        </authorList>
    </citation>
    <scope>NUCLEOTIDE SEQUENCE</scope>
    <source>
        <strain evidence="2">MPI-CAGE-AT-0147</strain>
    </source>
</reference>
<feature type="transmembrane region" description="Helical" evidence="1">
    <location>
        <begin position="20"/>
        <end position="45"/>
    </location>
</feature>
<feature type="transmembrane region" description="Helical" evidence="1">
    <location>
        <begin position="65"/>
        <end position="89"/>
    </location>
</feature>
<keyword evidence="1" id="KW-0812">Transmembrane</keyword>
<comment type="caution">
    <text evidence="2">The sequence shown here is derived from an EMBL/GenBank/DDBJ whole genome shotgun (WGS) entry which is preliminary data.</text>
</comment>
<keyword evidence="3" id="KW-1185">Reference proteome</keyword>
<name>A0A9P9EP51_9HYPO</name>
<accession>A0A9P9EP51</accession>
<evidence type="ECO:0000313" key="3">
    <source>
        <dbReference type="Proteomes" id="UP000738349"/>
    </source>
</evidence>
<dbReference type="Proteomes" id="UP000738349">
    <property type="component" value="Unassembled WGS sequence"/>
</dbReference>
<keyword evidence="1" id="KW-1133">Transmembrane helix</keyword>
<gene>
    <name evidence="2" type="ORF">EDB81DRAFT_654684</name>
</gene>
<feature type="transmembrane region" description="Helical" evidence="1">
    <location>
        <begin position="476"/>
        <end position="494"/>
    </location>
</feature>
<organism evidence="2 3">
    <name type="scientific">Dactylonectria macrodidyma</name>
    <dbReference type="NCBI Taxonomy" id="307937"/>
    <lineage>
        <taxon>Eukaryota</taxon>
        <taxon>Fungi</taxon>
        <taxon>Dikarya</taxon>
        <taxon>Ascomycota</taxon>
        <taxon>Pezizomycotina</taxon>
        <taxon>Sordariomycetes</taxon>
        <taxon>Hypocreomycetidae</taxon>
        <taxon>Hypocreales</taxon>
        <taxon>Nectriaceae</taxon>
        <taxon>Dactylonectria</taxon>
    </lineage>
</organism>
<dbReference type="EMBL" id="JAGMUV010000011">
    <property type="protein sequence ID" value="KAH7140993.1"/>
    <property type="molecule type" value="Genomic_DNA"/>
</dbReference>
<evidence type="ECO:0000313" key="2">
    <source>
        <dbReference type="EMBL" id="KAH7140993.1"/>
    </source>
</evidence>
<proteinExistence type="predicted"/>
<protein>
    <submittedName>
        <fullName evidence="2">Uncharacterized protein</fullName>
    </submittedName>
</protein>
<keyword evidence="1" id="KW-0472">Membrane</keyword>
<sequence length="539" mass="60474">MSKSQLEQPGNFIGRFYKRLKLIGLLSLAALFVGSLILILVVFNAGYEYLHPTDPNYTEFGRFRIGWALDVQTWLAIVGVGFGLVSYGLQEGFTHFVDLWCSLQASKHSGLDYKRYLNSQPRAPVLLGMRGFPVIVNLQRLMALIAIGSSIGYKFGIARGTTPELSDISGPIGSWPEAPSYRDVRMVFEGGRETVPSWFYHDFEVEAGIRYARAFRHKLDGNLPDEEPPINIVMTSAVACAQLFTFDVRGDVYFPQFVLIANRTEEVGLSTMTKDSTGWFRTETTNLTWITQSTESVAMVVDYRVLEPDSIQIQWARFGNWYTDNIDGSSAEEPVVRRFTYKIFPATWIVPRFMLTGYDDCATLTNNTEFGHFFDLAISIDATPLQLGNETLVDRRWLDAFIYNPQTTMRDGVAAFVRAAMSGAFVAAARNSAYTWPDEDYVTKINKSDIIGLTSPPYFRGSRIIYPTVIRHPAQVVYLAVGILAFLVGILRIWLGPPKLTSWMGQHVYLALGGMVTISERPMGLRLGYEVASGDFGRL</sequence>
<dbReference type="AlphaFoldDB" id="A0A9P9EP51"/>